<evidence type="ECO:0000313" key="5">
    <source>
        <dbReference type="Proteomes" id="UP000243498"/>
    </source>
</evidence>
<dbReference type="PANTHER" id="PTHR10091:SF0">
    <property type="entry name" value="GALACTOSE MUTAROTASE"/>
    <property type="match status" value="1"/>
</dbReference>
<dbReference type="InterPro" id="IPR047215">
    <property type="entry name" value="Galactose_mutarotase-like"/>
</dbReference>
<dbReference type="SUPFAM" id="SSF74650">
    <property type="entry name" value="Galactose mutarotase-like"/>
    <property type="match status" value="1"/>
</dbReference>
<accession>A0A162JK16</accession>
<dbReference type="CDD" id="cd09019">
    <property type="entry name" value="galactose_mutarotase_like"/>
    <property type="match status" value="1"/>
</dbReference>
<dbReference type="PANTHER" id="PTHR10091">
    <property type="entry name" value="ALDOSE-1-EPIMERASE"/>
    <property type="match status" value="1"/>
</dbReference>
<dbReference type="Pfam" id="PF01263">
    <property type="entry name" value="Aldose_epim"/>
    <property type="match status" value="1"/>
</dbReference>
<evidence type="ECO:0000256" key="1">
    <source>
        <dbReference type="ARBA" id="ARBA00006206"/>
    </source>
</evidence>
<dbReference type="GO" id="GO:0004034">
    <property type="term" value="F:aldose 1-epimerase activity"/>
    <property type="evidence" value="ECO:0007669"/>
    <property type="project" value="TreeGrafter"/>
</dbReference>
<evidence type="ECO:0000313" key="4">
    <source>
        <dbReference type="EMBL" id="OAA45398.1"/>
    </source>
</evidence>
<dbReference type="OrthoDB" id="274691at2759"/>
<dbReference type="Proteomes" id="UP000243498">
    <property type="component" value="Unassembled WGS sequence"/>
</dbReference>
<name>A0A162JK16_METRR</name>
<comment type="similarity">
    <text evidence="1">Belongs to the aldose epimerase family.</text>
</comment>
<keyword evidence="2" id="KW-0413">Isomerase</keyword>
<dbReference type="STRING" id="1081105.A0A162JK16"/>
<sequence length="342" mass="36801">MTMAHAPFAFLPLGAIIQSIYVKDTNIVLGFPTQEQYVKYNTPYFGETIGRVANRIKGAKLDNVNGKSYPLAANNGPNTLHGGNIGWGKRVWKGPTPIGIRKIPGAQCLQGGESVIFTLVSQDGDEGFPGTVEAKVTYTTGTQVVNGKEVLVLGIEYEAVLIDGADETPINLTNHSYFNLTGDANTEGTVITLGSSVHLPNDEFSVPTGSPVPYSSIDTTKPFTLGAAEPQIDNCFTKTTDPASVPLDTRSQPLTCDLTARHPKTGIHLEVFSTEPSFQFYTGDFTDVPAVDGASARGPRSAFCCEPGRWVNAVNVPEWKGMTMVKKGETYGSRIVYKAWSD</sequence>
<keyword evidence="3" id="KW-0119">Carbohydrate metabolism</keyword>
<dbReference type="InterPro" id="IPR008183">
    <property type="entry name" value="Aldose_1/G6P_1-epimerase"/>
</dbReference>
<comment type="caution">
    <text evidence="4">The sequence shown here is derived from an EMBL/GenBank/DDBJ whole genome shotgun (WGS) entry which is preliminary data.</text>
</comment>
<gene>
    <name evidence="4" type="ORF">NOR_03187</name>
</gene>
<dbReference type="OMA" id="IYHHISR"/>
<organism evidence="4 5">
    <name type="scientific">Metarhizium rileyi (strain RCEF 4871)</name>
    <name type="common">Nomuraea rileyi</name>
    <dbReference type="NCBI Taxonomy" id="1649241"/>
    <lineage>
        <taxon>Eukaryota</taxon>
        <taxon>Fungi</taxon>
        <taxon>Dikarya</taxon>
        <taxon>Ascomycota</taxon>
        <taxon>Pezizomycotina</taxon>
        <taxon>Sordariomycetes</taxon>
        <taxon>Hypocreomycetidae</taxon>
        <taxon>Hypocreales</taxon>
        <taxon>Clavicipitaceae</taxon>
        <taxon>Metarhizium</taxon>
    </lineage>
</organism>
<proteinExistence type="inferred from homology"/>
<dbReference type="GO" id="GO:0006006">
    <property type="term" value="P:glucose metabolic process"/>
    <property type="evidence" value="ECO:0007669"/>
    <property type="project" value="TreeGrafter"/>
</dbReference>
<dbReference type="EMBL" id="AZHC01000008">
    <property type="protein sequence ID" value="OAA45398.1"/>
    <property type="molecule type" value="Genomic_DNA"/>
</dbReference>
<evidence type="ECO:0000256" key="3">
    <source>
        <dbReference type="ARBA" id="ARBA00023277"/>
    </source>
</evidence>
<reference evidence="4 5" key="1">
    <citation type="journal article" date="2016" name="Genome Biol. Evol.">
        <title>Divergent and convergent evolution of fungal pathogenicity.</title>
        <authorList>
            <person name="Shang Y."/>
            <person name="Xiao G."/>
            <person name="Zheng P."/>
            <person name="Cen K."/>
            <person name="Zhan S."/>
            <person name="Wang C."/>
        </authorList>
    </citation>
    <scope>NUCLEOTIDE SEQUENCE [LARGE SCALE GENOMIC DNA]</scope>
    <source>
        <strain evidence="4 5">RCEF 4871</strain>
    </source>
</reference>
<evidence type="ECO:0000256" key="2">
    <source>
        <dbReference type="ARBA" id="ARBA00023235"/>
    </source>
</evidence>
<keyword evidence="5" id="KW-1185">Reference proteome</keyword>
<dbReference type="PROSITE" id="PS00545">
    <property type="entry name" value="ALDOSE_1_EPIMERASE"/>
    <property type="match status" value="1"/>
</dbReference>
<dbReference type="InterPro" id="IPR014718">
    <property type="entry name" value="GH-type_carb-bd"/>
</dbReference>
<dbReference type="AlphaFoldDB" id="A0A162JK16"/>
<dbReference type="GO" id="GO:0033499">
    <property type="term" value="P:galactose catabolic process via UDP-galactose, Leloir pathway"/>
    <property type="evidence" value="ECO:0007669"/>
    <property type="project" value="TreeGrafter"/>
</dbReference>
<dbReference type="InterPro" id="IPR018052">
    <property type="entry name" value="Ald1_epimerase_CS"/>
</dbReference>
<protein>
    <submittedName>
        <fullName evidence="4">Aldose 1-epimerase, subgroup</fullName>
    </submittedName>
</protein>
<dbReference type="InterPro" id="IPR011013">
    <property type="entry name" value="Gal_mutarotase_sf_dom"/>
</dbReference>
<dbReference type="GO" id="GO:0030246">
    <property type="term" value="F:carbohydrate binding"/>
    <property type="evidence" value="ECO:0007669"/>
    <property type="project" value="InterPro"/>
</dbReference>
<dbReference type="Gene3D" id="2.70.98.10">
    <property type="match status" value="1"/>
</dbReference>